<dbReference type="Proteomes" id="UP000318833">
    <property type="component" value="Unassembled WGS sequence"/>
</dbReference>
<comment type="caution">
    <text evidence="2">The sequence shown here is derived from an EMBL/GenBank/DDBJ whole genome shotgun (WGS) entry which is preliminary data.</text>
</comment>
<dbReference type="EMBL" id="VLNR01000043">
    <property type="protein sequence ID" value="TSE06635.1"/>
    <property type="molecule type" value="Genomic_DNA"/>
</dbReference>
<protein>
    <recommendedName>
        <fullName evidence="1">SnoaL-like domain-containing protein</fullName>
    </recommendedName>
</protein>
<reference evidence="2 3" key="1">
    <citation type="submission" date="2019-07" db="EMBL/GenBank/DDBJ databases">
        <title>The draft genome sequence of Aquimarina algiphila M91.</title>
        <authorList>
            <person name="Meng X."/>
        </authorList>
    </citation>
    <scope>NUCLEOTIDE SEQUENCE [LARGE SCALE GENOMIC DNA]</scope>
    <source>
        <strain evidence="2 3">M91</strain>
    </source>
</reference>
<dbReference type="PROSITE" id="PS51257">
    <property type="entry name" value="PROKAR_LIPOPROTEIN"/>
    <property type="match status" value="1"/>
</dbReference>
<gene>
    <name evidence="2" type="ORF">FOF46_18685</name>
</gene>
<evidence type="ECO:0000313" key="3">
    <source>
        <dbReference type="Proteomes" id="UP000318833"/>
    </source>
</evidence>
<dbReference type="Pfam" id="PF12680">
    <property type="entry name" value="SnoaL_2"/>
    <property type="match status" value="1"/>
</dbReference>
<organism evidence="2 3">
    <name type="scientific">Aquimarina algiphila</name>
    <dbReference type="NCBI Taxonomy" id="2047982"/>
    <lineage>
        <taxon>Bacteria</taxon>
        <taxon>Pseudomonadati</taxon>
        <taxon>Bacteroidota</taxon>
        <taxon>Flavobacteriia</taxon>
        <taxon>Flavobacteriales</taxon>
        <taxon>Flavobacteriaceae</taxon>
        <taxon>Aquimarina</taxon>
    </lineage>
</organism>
<dbReference type="RefSeq" id="WP_143917511.1">
    <property type="nucleotide sequence ID" value="NZ_CANLFO010000006.1"/>
</dbReference>
<dbReference type="InterPro" id="IPR032710">
    <property type="entry name" value="NTF2-like_dom_sf"/>
</dbReference>
<feature type="domain" description="SnoaL-like" evidence="1">
    <location>
        <begin position="48"/>
        <end position="139"/>
    </location>
</feature>
<keyword evidence="3" id="KW-1185">Reference proteome</keyword>
<sequence>MMRKITLICLMLFAIACTEQHEMIKNKVSGLSKQTSDLTPLEVVNKRMNFFNQHDYDNFIKLYHEDLKVYTYPNKLLGKGSDRLAPIFKSDFENKLVTVKIVNQMNNGPYVINHELVTNDGKETTYVSIYKVENGLITNVRFVRDF</sequence>
<proteinExistence type="predicted"/>
<dbReference type="SUPFAM" id="SSF54427">
    <property type="entry name" value="NTF2-like"/>
    <property type="match status" value="1"/>
</dbReference>
<dbReference type="OrthoDB" id="9799296at2"/>
<dbReference type="AlphaFoldDB" id="A0A554VGT5"/>
<evidence type="ECO:0000313" key="2">
    <source>
        <dbReference type="EMBL" id="TSE06635.1"/>
    </source>
</evidence>
<dbReference type="InterPro" id="IPR037401">
    <property type="entry name" value="SnoaL-like"/>
</dbReference>
<name>A0A554VGT5_9FLAO</name>
<dbReference type="Gene3D" id="3.10.450.50">
    <property type="match status" value="1"/>
</dbReference>
<accession>A0A554VGT5</accession>
<evidence type="ECO:0000259" key="1">
    <source>
        <dbReference type="Pfam" id="PF12680"/>
    </source>
</evidence>